<dbReference type="STRING" id="1121942.SAMN02745148_00921"/>
<feature type="region of interest" description="Disordered" evidence="10">
    <location>
        <begin position="65"/>
        <end position="189"/>
    </location>
</feature>
<feature type="compositionally biased region" description="Pro residues" evidence="10">
    <location>
        <begin position="85"/>
        <end position="96"/>
    </location>
</feature>
<dbReference type="GO" id="GO:0098797">
    <property type="term" value="C:plasma membrane protein complex"/>
    <property type="evidence" value="ECO:0007669"/>
    <property type="project" value="TreeGrafter"/>
</dbReference>
<keyword evidence="14" id="KW-1185">Reference proteome</keyword>
<name>A0A1M4VPW3_9GAMM</name>
<evidence type="ECO:0000313" key="13">
    <source>
        <dbReference type="EMBL" id="SHE70890.1"/>
    </source>
</evidence>
<evidence type="ECO:0000256" key="4">
    <source>
        <dbReference type="ARBA" id="ARBA00022475"/>
    </source>
</evidence>
<dbReference type="RefSeq" id="WP_072820199.1">
    <property type="nucleotide sequence ID" value="NZ_FQUJ01000004.1"/>
</dbReference>
<evidence type="ECO:0000256" key="11">
    <source>
        <dbReference type="SAM" id="Phobius"/>
    </source>
</evidence>
<dbReference type="Gene3D" id="3.30.1150.10">
    <property type="match status" value="1"/>
</dbReference>
<keyword evidence="8 11" id="KW-1133">Transmembrane helix</keyword>
<protein>
    <submittedName>
        <fullName evidence="13">Protein TonB</fullName>
    </submittedName>
</protein>
<proteinExistence type="inferred from homology"/>
<feature type="compositionally biased region" description="Polar residues" evidence="10">
    <location>
        <begin position="161"/>
        <end position="180"/>
    </location>
</feature>
<evidence type="ECO:0000256" key="9">
    <source>
        <dbReference type="ARBA" id="ARBA00023136"/>
    </source>
</evidence>
<feature type="compositionally biased region" description="Low complexity" evidence="10">
    <location>
        <begin position="97"/>
        <end position="106"/>
    </location>
</feature>
<feature type="compositionally biased region" description="Pro residues" evidence="10">
    <location>
        <begin position="107"/>
        <end position="117"/>
    </location>
</feature>
<keyword evidence="7" id="KW-0653">Protein transport</keyword>
<dbReference type="Pfam" id="PF03544">
    <property type="entry name" value="TonB_C"/>
    <property type="match status" value="1"/>
</dbReference>
<dbReference type="InterPro" id="IPR037682">
    <property type="entry name" value="TonB_C"/>
</dbReference>
<dbReference type="OrthoDB" id="9803361at2"/>
<dbReference type="PANTHER" id="PTHR33446:SF11">
    <property type="entry name" value="TONB3"/>
    <property type="match status" value="1"/>
</dbReference>
<keyword evidence="4" id="KW-1003">Cell membrane</keyword>
<evidence type="ECO:0000256" key="1">
    <source>
        <dbReference type="ARBA" id="ARBA00004383"/>
    </source>
</evidence>
<reference evidence="13 14" key="1">
    <citation type="submission" date="2016-11" db="EMBL/GenBank/DDBJ databases">
        <authorList>
            <person name="Jaros S."/>
            <person name="Januszkiewicz K."/>
            <person name="Wedrychowicz H."/>
        </authorList>
    </citation>
    <scope>NUCLEOTIDE SEQUENCE [LARGE SCALE GENOMIC DNA]</scope>
    <source>
        <strain evidence="13 14">DSM 19980</strain>
    </source>
</reference>
<dbReference type="PANTHER" id="PTHR33446">
    <property type="entry name" value="PROTEIN TONB-RELATED"/>
    <property type="match status" value="1"/>
</dbReference>
<evidence type="ECO:0000256" key="5">
    <source>
        <dbReference type="ARBA" id="ARBA00022519"/>
    </source>
</evidence>
<evidence type="ECO:0000256" key="6">
    <source>
        <dbReference type="ARBA" id="ARBA00022692"/>
    </source>
</evidence>
<evidence type="ECO:0000256" key="7">
    <source>
        <dbReference type="ARBA" id="ARBA00022927"/>
    </source>
</evidence>
<dbReference type="InterPro" id="IPR006260">
    <property type="entry name" value="TonB/TolA_C"/>
</dbReference>
<accession>A0A1M4VPW3</accession>
<sequence>MAASLDFSFKAPIGRRHRTLSAWALAILLHGAIIGGLAHWRLVPPPPKTPVGLDVAIVTQAAVKPGAAQEVVDADRSASQEEAAEPPPQVEPPPVPAAAETNQPQAQPAPEPEPSPEPAAEAAPTPESPSTPEPAPEPSSPGTPSSPSGAKTAPSGRSLLAQASESVRQQGFTAPASANESGDRDREAVRRAAETRYIDAWTRRVETYGNRHHPAPGALDGQLRIRVVIGRDGQVRQAEVLQSSGHPELDQAALKTVHGAAPYRPFDSGMGERDSLTITRTWRFGKGNSFGVR</sequence>
<keyword evidence="3" id="KW-0813">Transport</keyword>
<organism evidence="13 14">
    <name type="scientific">Modicisalibacter ilicicola DSM 19980</name>
    <dbReference type="NCBI Taxonomy" id="1121942"/>
    <lineage>
        <taxon>Bacteria</taxon>
        <taxon>Pseudomonadati</taxon>
        <taxon>Pseudomonadota</taxon>
        <taxon>Gammaproteobacteria</taxon>
        <taxon>Oceanospirillales</taxon>
        <taxon>Halomonadaceae</taxon>
        <taxon>Modicisalibacter</taxon>
    </lineage>
</organism>
<evidence type="ECO:0000313" key="14">
    <source>
        <dbReference type="Proteomes" id="UP000184346"/>
    </source>
</evidence>
<evidence type="ECO:0000256" key="3">
    <source>
        <dbReference type="ARBA" id="ARBA00022448"/>
    </source>
</evidence>
<evidence type="ECO:0000256" key="2">
    <source>
        <dbReference type="ARBA" id="ARBA00006555"/>
    </source>
</evidence>
<evidence type="ECO:0000259" key="12">
    <source>
        <dbReference type="Pfam" id="PF03544"/>
    </source>
</evidence>
<feature type="transmembrane region" description="Helical" evidence="11">
    <location>
        <begin position="20"/>
        <end position="40"/>
    </location>
</feature>
<dbReference type="NCBIfam" id="TIGR01352">
    <property type="entry name" value="tonB_Cterm"/>
    <property type="match status" value="1"/>
</dbReference>
<keyword evidence="5" id="KW-0997">Cell inner membrane</keyword>
<evidence type="ECO:0000256" key="8">
    <source>
        <dbReference type="ARBA" id="ARBA00022989"/>
    </source>
</evidence>
<dbReference type="Proteomes" id="UP000184346">
    <property type="component" value="Unassembled WGS sequence"/>
</dbReference>
<evidence type="ECO:0000256" key="10">
    <source>
        <dbReference type="SAM" id="MobiDB-lite"/>
    </source>
</evidence>
<dbReference type="SUPFAM" id="SSF74653">
    <property type="entry name" value="TolA/TonB C-terminal domain"/>
    <property type="match status" value="1"/>
</dbReference>
<gene>
    <name evidence="13" type="ORF">SAMN02745148_00921</name>
</gene>
<feature type="domain" description="TonB C-terminal" evidence="12">
    <location>
        <begin position="219"/>
        <end position="284"/>
    </location>
</feature>
<comment type="similarity">
    <text evidence="2">Belongs to the TonB family.</text>
</comment>
<keyword evidence="9 11" id="KW-0472">Membrane</keyword>
<dbReference type="InterPro" id="IPR051045">
    <property type="entry name" value="TonB-dependent_transducer"/>
</dbReference>
<dbReference type="AlphaFoldDB" id="A0A1M4VPW3"/>
<dbReference type="GO" id="GO:0015031">
    <property type="term" value="P:protein transport"/>
    <property type="evidence" value="ECO:0007669"/>
    <property type="project" value="UniProtKB-KW"/>
</dbReference>
<dbReference type="GO" id="GO:0055085">
    <property type="term" value="P:transmembrane transport"/>
    <property type="evidence" value="ECO:0007669"/>
    <property type="project" value="InterPro"/>
</dbReference>
<dbReference type="GO" id="GO:0031992">
    <property type="term" value="F:energy transducer activity"/>
    <property type="evidence" value="ECO:0007669"/>
    <property type="project" value="TreeGrafter"/>
</dbReference>
<dbReference type="EMBL" id="FQUJ01000004">
    <property type="protein sequence ID" value="SHE70890.1"/>
    <property type="molecule type" value="Genomic_DNA"/>
</dbReference>
<keyword evidence="6 11" id="KW-0812">Transmembrane</keyword>
<comment type="subcellular location">
    <subcellularLocation>
        <location evidence="1">Cell inner membrane</location>
        <topology evidence="1">Single-pass membrane protein</topology>
        <orientation evidence="1">Periplasmic side</orientation>
    </subcellularLocation>
</comment>
<feature type="compositionally biased region" description="Pro residues" evidence="10">
    <location>
        <begin position="126"/>
        <end position="141"/>
    </location>
</feature>